<feature type="transmembrane region" description="Helical" evidence="1">
    <location>
        <begin position="20"/>
        <end position="38"/>
    </location>
</feature>
<dbReference type="AlphaFoldDB" id="A0A937K232"/>
<keyword evidence="1" id="KW-1133">Transmembrane helix</keyword>
<accession>A0A937K232</accession>
<reference evidence="2" key="1">
    <citation type="submission" date="2021-01" db="EMBL/GenBank/DDBJ databases">
        <title>Genome public.</title>
        <authorList>
            <person name="Liu C."/>
            <person name="Sun Q."/>
        </authorList>
    </citation>
    <scope>NUCLEOTIDE SEQUENCE</scope>
    <source>
        <strain evidence="2">YIM B02565</strain>
    </source>
</reference>
<organism evidence="2 3">
    <name type="scientific">Clostridium paridis</name>
    <dbReference type="NCBI Taxonomy" id="2803863"/>
    <lineage>
        <taxon>Bacteria</taxon>
        <taxon>Bacillati</taxon>
        <taxon>Bacillota</taxon>
        <taxon>Clostridia</taxon>
        <taxon>Eubacteriales</taxon>
        <taxon>Clostridiaceae</taxon>
        <taxon>Clostridium</taxon>
    </lineage>
</organism>
<evidence type="ECO:0000313" key="3">
    <source>
        <dbReference type="Proteomes" id="UP000623681"/>
    </source>
</evidence>
<name>A0A937K232_9CLOT</name>
<comment type="caution">
    <text evidence="2">The sequence shown here is derived from an EMBL/GenBank/DDBJ whole genome shotgun (WGS) entry which is preliminary data.</text>
</comment>
<keyword evidence="1" id="KW-0472">Membrane</keyword>
<keyword evidence="3" id="KW-1185">Reference proteome</keyword>
<gene>
    <name evidence="2" type="ORF">JK634_04375</name>
</gene>
<dbReference type="Proteomes" id="UP000623681">
    <property type="component" value="Unassembled WGS sequence"/>
</dbReference>
<evidence type="ECO:0000313" key="2">
    <source>
        <dbReference type="EMBL" id="MBL4931031.1"/>
    </source>
</evidence>
<sequence length="153" mass="17808">MYIKKCKIEMKKGVILVETIIYLFISSILLCFMLRIIVDLIDFKKSYCKNSLDEDKFSNGIISIESNINRAQVKKYEVIGNKLKISYGVENKSEEIAMYKGEALGVFYYTDGKLTTVNKIMEDVKEVKFIQKGKLVYFFVKVNDKNYEEVFSL</sequence>
<proteinExistence type="predicted"/>
<dbReference type="EMBL" id="JAESWA010000017">
    <property type="protein sequence ID" value="MBL4931031.1"/>
    <property type="molecule type" value="Genomic_DNA"/>
</dbReference>
<keyword evidence="1" id="KW-0812">Transmembrane</keyword>
<evidence type="ECO:0000256" key="1">
    <source>
        <dbReference type="SAM" id="Phobius"/>
    </source>
</evidence>
<dbReference type="RefSeq" id="WP_202766405.1">
    <property type="nucleotide sequence ID" value="NZ_JAESWA010000017.1"/>
</dbReference>
<protein>
    <submittedName>
        <fullName evidence="2">Uncharacterized protein</fullName>
    </submittedName>
</protein>